<keyword evidence="8" id="KW-0813">Transport</keyword>
<keyword evidence="6" id="KW-0325">Glycoprotein</keyword>
<feature type="transmembrane region" description="Helical" evidence="9">
    <location>
        <begin position="254"/>
        <end position="276"/>
    </location>
</feature>
<evidence type="ECO:0000256" key="3">
    <source>
        <dbReference type="ARBA" id="ARBA00022692"/>
    </source>
</evidence>
<dbReference type="InterPro" id="IPR044775">
    <property type="entry name" value="MFS_ERD6/Tret1-like"/>
</dbReference>
<dbReference type="PROSITE" id="PS50850">
    <property type="entry name" value="MFS"/>
    <property type="match status" value="1"/>
</dbReference>
<feature type="domain" description="Major facilitator superfamily (MFS) profile" evidence="10">
    <location>
        <begin position="18"/>
        <end position="445"/>
    </location>
</feature>
<dbReference type="SUPFAM" id="SSF103473">
    <property type="entry name" value="MFS general substrate transporter"/>
    <property type="match status" value="1"/>
</dbReference>
<keyword evidence="5 9" id="KW-0472">Membrane</keyword>
<feature type="transmembrane region" description="Helical" evidence="9">
    <location>
        <begin position="422"/>
        <end position="441"/>
    </location>
</feature>
<dbReference type="PANTHER" id="PTHR48021:SF1">
    <property type="entry name" value="GH07001P-RELATED"/>
    <property type="match status" value="1"/>
</dbReference>
<organism evidence="11 12">
    <name type="scientific">Drosophila virilis</name>
    <name type="common">Fruit fly</name>
    <dbReference type="NCBI Taxonomy" id="7244"/>
    <lineage>
        <taxon>Eukaryota</taxon>
        <taxon>Metazoa</taxon>
        <taxon>Ecdysozoa</taxon>
        <taxon>Arthropoda</taxon>
        <taxon>Hexapoda</taxon>
        <taxon>Insecta</taxon>
        <taxon>Pterygota</taxon>
        <taxon>Neoptera</taxon>
        <taxon>Endopterygota</taxon>
        <taxon>Diptera</taxon>
        <taxon>Brachycera</taxon>
        <taxon>Muscomorpha</taxon>
        <taxon>Ephydroidea</taxon>
        <taxon>Drosophilidae</taxon>
        <taxon>Drosophila</taxon>
    </lineage>
</organism>
<feature type="transmembrane region" description="Helical" evidence="9">
    <location>
        <begin position="390"/>
        <end position="410"/>
    </location>
</feature>
<evidence type="ECO:0000256" key="6">
    <source>
        <dbReference type="ARBA" id="ARBA00023180"/>
    </source>
</evidence>
<comment type="subcellular location">
    <subcellularLocation>
        <location evidence="1">Cell membrane</location>
        <topology evidence="1">Multi-pass membrane protein</topology>
    </subcellularLocation>
</comment>
<dbReference type="EMBL" id="CH940647">
    <property type="protein sequence ID" value="KRF85117.1"/>
    <property type="molecule type" value="Genomic_DNA"/>
</dbReference>
<feature type="transmembrane region" description="Helical" evidence="9">
    <location>
        <begin position="319"/>
        <end position="341"/>
    </location>
</feature>
<dbReference type="InterPro" id="IPR020846">
    <property type="entry name" value="MFS_dom"/>
</dbReference>
<gene>
    <name evidence="11" type="primary">Dvir\GJ13982</name>
    <name evidence="11" type="ORF">Dvir_GJ13982</name>
</gene>
<dbReference type="CDD" id="cd17358">
    <property type="entry name" value="MFS_GLUT6_8_Class3_like"/>
    <property type="match status" value="1"/>
</dbReference>
<feature type="transmembrane region" description="Helical" evidence="9">
    <location>
        <begin position="113"/>
        <end position="133"/>
    </location>
</feature>
<evidence type="ECO:0000313" key="11">
    <source>
        <dbReference type="EMBL" id="KRF85117.1"/>
    </source>
</evidence>
<protein>
    <submittedName>
        <fullName evidence="11">Uncharacterized protein, isoform B</fullName>
    </submittedName>
</protein>
<feature type="transmembrane region" description="Helical" evidence="9">
    <location>
        <begin position="58"/>
        <end position="80"/>
    </location>
</feature>
<evidence type="ECO:0000313" key="12">
    <source>
        <dbReference type="Proteomes" id="UP000008792"/>
    </source>
</evidence>
<feature type="transmembrane region" description="Helical" evidence="9">
    <location>
        <begin position="170"/>
        <end position="191"/>
    </location>
</feature>
<dbReference type="GO" id="GO:0051119">
    <property type="term" value="F:sugar transmembrane transporter activity"/>
    <property type="evidence" value="ECO:0007669"/>
    <property type="project" value="InterPro"/>
</dbReference>
<dbReference type="GO" id="GO:0005886">
    <property type="term" value="C:plasma membrane"/>
    <property type="evidence" value="ECO:0007669"/>
    <property type="project" value="UniProtKB-SubCell"/>
</dbReference>
<feature type="transmembrane region" description="Helical" evidence="9">
    <location>
        <begin position="145"/>
        <end position="164"/>
    </location>
</feature>
<dbReference type="PROSITE" id="PS00217">
    <property type="entry name" value="SUGAR_TRANSPORT_2"/>
    <property type="match status" value="1"/>
</dbReference>
<feature type="transmembrane region" description="Helical" evidence="9">
    <location>
        <begin position="87"/>
        <end position="107"/>
    </location>
</feature>
<feature type="transmembrane region" description="Helical" evidence="9">
    <location>
        <begin position="353"/>
        <end position="378"/>
    </location>
</feature>
<feature type="transmembrane region" description="Helical" evidence="9">
    <location>
        <begin position="288"/>
        <end position="312"/>
    </location>
</feature>
<dbReference type="InterPro" id="IPR050549">
    <property type="entry name" value="MFS_Trehalose_Transporter"/>
</dbReference>
<dbReference type="PANTHER" id="PTHR48021">
    <property type="match status" value="1"/>
</dbReference>
<dbReference type="OrthoDB" id="6612291at2759"/>
<evidence type="ECO:0000256" key="7">
    <source>
        <dbReference type="ARBA" id="ARBA00024348"/>
    </source>
</evidence>
<evidence type="ECO:0000256" key="2">
    <source>
        <dbReference type="ARBA" id="ARBA00022475"/>
    </source>
</evidence>
<keyword evidence="4 9" id="KW-1133">Transmembrane helix</keyword>
<dbReference type="FunFam" id="1.20.1250.20:FF:000055">
    <property type="entry name" value="Facilitated trehalose transporter Tret1-2 homolog"/>
    <property type="match status" value="1"/>
</dbReference>
<proteinExistence type="inferred from homology"/>
<evidence type="ECO:0000259" key="10">
    <source>
        <dbReference type="PROSITE" id="PS50850"/>
    </source>
</evidence>
<feature type="transmembrane region" description="Helical" evidence="9">
    <location>
        <begin position="16"/>
        <end position="38"/>
    </location>
</feature>
<reference evidence="11 12" key="1">
    <citation type="journal article" date="2007" name="Nature">
        <title>Evolution of genes and genomes on the Drosophila phylogeny.</title>
        <authorList>
            <consortium name="Drosophila 12 Genomes Consortium"/>
            <person name="Clark A.G."/>
            <person name="Eisen M.B."/>
            <person name="Smith D.R."/>
            <person name="Bergman C.M."/>
            <person name="Oliver B."/>
            <person name="Markow T.A."/>
            <person name="Kaufman T.C."/>
            <person name="Kellis M."/>
            <person name="Gelbart W."/>
            <person name="Iyer V.N."/>
            <person name="Pollard D.A."/>
            <person name="Sackton T.B."/>
            <person name="Larracuente A.M."/>
            <person name="Singh N.D."/>
            <person name="Abad J.P."/>
            <person name="Abt D.N."/>
            <person name="Adryan B."/>
            <person name="Aguade M."/>
            <person name="Akashi H."/>
            <person name="Anderson W.W."/>
            <person name="Aquadro C.F."/>
            <person name="Ardell D.H."/>
            <person name="Arguello R."/>
            <person name="Artieri C.G."/>
            <person name="Barbash D.A."/>
            <person name="Barker D."/>
            <person name="Barsanti P."/>
            <person name="Batterham P."/>
            <person name="Batzoglou S."/>
            <person name="Begun D."/>
            <person name="Bhutkar A."/>
            <person name="Blanco E."/>
            <person name="Bosak S.A."/>
            <person name="Bradley R.K."/>
            <person name="Brand A.D."/>
            <person name="Brent M.R."/>
            <person name="Brooks A.N."/>
            <person name="Brown R.H."/>
            <person name="Butlin R.K."/>
            <person name="Caggese C."/>
            <person name="Calvi B.R."/>
            <person name="Bernardo de Carvalho A."/>
            <person name="Caspi A."/>
            <person name="Castrezana S."/>
            <person name="Celniker S.E."/>
            <person name="Chang J.L."/>
            <person name="Chapple C."/>
            <person name="Chatterji S."/>
            <person name="Chinwalla A."/>
            <person name="Civetta A."/>
            <person name="Clifton S.W."/>
            <person name="Comeron J.M."/>
            <person name="Costello J.C."/>
            <person name="Coyne J.A."/>
            <person name="Daub J."/>
            <person name="David R.G."/>
            <person name="Delcher A.L."/>
            <person name="Delehaunty K."/>
            <person name="Do C.B."/>
            <person name="Ebling H."/>
            <person name="Edwards K."/>
            <person name="Eickbush T."/>
            <person name="Evans J.D."/>
            <person name="Filipski A."/>
            <person name="Findeiss S."/>
            <person name="Freyhult E."/>
            <person name="Fulton L."/>
            <person name="Fulton R."/>
            <person name="Garcia A.C."/>
            <person name="Gardiner A."/>
            <person name="Garfield D.A."/>
            <person name="Garvin B.E."/>
            <person name="Gibson G."/>
            <person name="Gilbert D."/>
            <person name="Gnerre S."/>
            <person name="Godfrey J."/>
            <person name="Good R."/>
            <person name="Gotea V."/>
            <person name="Gravely B."/>
            <person name="Greenberg A.J."/>
            <person name="Griffiths-Jones S."/>
            <person name="Gross S."/>
            <person name="Guigo R."/>
            <person name="Gustafson E.A."/>
            <person name="Haerty W."/>
            <person name="Hahn M.W."/>
            <person name="Halligan D.L."/>
            <person name="Halpern A.L."/>
            <person name="Halter G.M."/>
            <person name="Han M.V."/>
            <person name="Heger A."/>
            <person name="Hillier L."/>
            <person name="Hinrichs A.S."/>
            <person name="Holmes I."/>
            <person name="Hoskins R.A."/>
            <person name="Hubisz M.J."/>
            <person name="Hultmark D."/>
            <person name="Huntley M.A."/>
            <person name="Jaffe D.B."/>
            <person name="Jagadeeshan S."/>
            <person name="Jeck W.R."/>
            <person name="Johnson J."/>
            <person name="Jones C.D."/>
            <person name="Jordan W.C."/>
            <person name="Karpen G.H."/>
            <person name="Kataoka E."/>
            <person name="Keightley P.D."/>
            <person name="Kheradpour P."/>
            <person name="Kirkness E.F."/>
            <person name="Koerich L.B."/>
            <person name="Kristiansen K."/>
            <person name="Kudrna D."/>
            <person name="Kulathinal R.J."/>
            <person name="Kumar S."/>
            <person name="Kwok R."/>
            <person name="Lander E."/>
            <person name="Langley C.H."/>
            <person name="Lapoint R."/>
            <person name="Lazzaro B.P."/>
            <person name="Lee S.J."/>
            <person name="Levesque L."/>
            <person name="Li R."/>
            <person name="Lin C.F."/>
            <person name="Lin M.F."/>
            <person name="Lindblad-Toh K."/>
            <person name="Llopart A."/>
            <person name="Long M."/>
            <person name="Low L."/>
            <person name="Lozovsky E."/>
            <person name="Lu J."/>
            <person name="Luo M."/>
            <person name="Machado C.A."/>
            <person name="Makalowski W."/>
            <person name="Marzo M."/>
            <person name="Matsuda M."/>
            <person name="Matzkin L."/>
            <person name="McAllister B."/>
            <person name="McBride C.S."/>
            <person name="McKernan B."/>
            <person name="McKernan K."/>
            <person name="Mendez-Lago M."/>
            <person name="Minx P."/>
            <person name="Mollenhauer M.U."/>
            <person name="Montooth K."/>
            <person name="Mount S.M."/>
            <person name="Mu X."/>
            <person name="Myers E."/>
            <person name="Negre B."/>
            <person name="Newfeld S."/>
            <person name="Nielsen R."/>
            <person name="Noor M.A."/>
            <person name="O'Grady P."/>
            <person name="Pachter L."/>
            <person name="Papaceit M."/>
            <person name="Parisi M.J."/>
            <person name="Parisi M."/>
            <person name="Parts L."/>
            <person name="Pedersen J.S."/>
            <person name="Pesole G."/>
            <person name="Phillippy A.M."/>
            <person name="Ponting C.P."/>
            <person name="Pop M."/>
            <person name="Porcelli D."/>
            <person name="Powell J.R."/>
            <person name="Prohaska S."/>
            <person name="Pruitt K."/>
            <person name="Puig M."/>
            <person name="Quesneville H."/>
            <person name="Ram K.R."/>
            <person name="Rand D."/>
            <person name="Rasmussen M.D."/>
            <person name="Reed L.K."/>
            <person name="Reenan R."/>
            <person name="Reily A."/>
            <person name="Remington K.A."/>
            <person name="Rieger T.T."/>
            <person name="Ritchie M.G."/>
            <person name="Robin C."/>
            <person name="Rogers Y.H."/>
            <person name="Rohde C."/>
            <person name="Rozas J."/>
            <person name="Rubenfield M.J."/>
            <person name="Ruiz A."/>
            <person name="Russo S."/>
            <person name="Salzberg S.L."/>
            <person name="Sanchez-Gracia A."/>
            <person name="Saranga D.J."/>
            <person name="Sato H."/>
            <person name="Schaeffer S.W."/>
            <person name="Schatz M.C."/>
            <person name="Schlenke T."/>
            <person name="Schwartz R."/>
            <person name="Segarra C."/>
            <person name="Singh R.S."/>
            <person name="Sirot L."/>
            <person name="Sirota M."/>
            <person name="Sisneros N.B."/>
            <person name="Smith C.D."/>
            <person name="Smith T.F."/>
            <person name="Spieth J."/>
            <person name="Stage D.E."/>
            <person name="Stark A."/>
            <person name="Stephan W."/>
            <person name="Strausberg R.L."/>
            <person name="Strempel S."/>
            <person name="Sturgill D."/>
            <person name="Sutton G."/>
            <person name="Sutton G.G."/>
            <person name="Tao W."/>
            <person name="Teichmann S."/>
            <person name="Tobari Y.N."/>
            <person name="Tomimura Y."/>
            <person name="Tsolas J.M."/>
            <person name="Valente V.L."/>
            <person name="Venter E."/>
            <person name="Venter J.C."/>
            <person name="Vicario S."/>
            <person name="Vieira F.G."/>
            <person name="Vilella A.J."/>
            <person name="Villasante A."/>
            <person name="Walenz B."/>
            <person name="Wang J."/>
            <person name="Wasserman M."/>
            <person name="Watts T."/>
            <person name="Wilson D."/>
            <person name="Wilson R.K."/>
            <person name="Wing R.A."/>
            <person name="Wolfner M.F."/>
            <person name="Wong A."/>
            <person name="Wong G.K."/>
            <person name="Wu C.I."/>
            <person name="Wu G."/>
            <person name="Yamamoto D."/>
            <person name="Yang H.P."/>
            <person name="Yang S.P."/>
            <person name="Yorke J.A."/>
            <person name="Yoshida K."/>
            <person name="Zdobnov E."/>
            <person name="Zhang P."/>
            <person name="Zhang Y."/>
            <person name="Zimin A.V."/>
            <person name="Baldwin J."/>
            <person name="Abdouelleil A."/>
            <person name="Abdulkadir J."/>
            <person name="Abebe A."/>
            <person name="Abera B."/>
            <person name="Abreu J."/>
            <person name="Acer S.C."/>
            <person name="Aftuck L."/>
            <person name="Alexander A."/>
            <person name="An P."/>
            <person name="Anderson E."/>
            <person name="Anderson S."/>
            <person name="Arachi H."/>
            <person name="Azer M."/>
            <person name="Bachantsang P."/>
            <person name="Barry A."/>
            <person name="Bayul T."/>
            <person name="Berlin A."/>
            <person name="Bessette D."/>
            <person name="Bloom T."/>
            <person name="Blye J."/>
            <person name="Boguslavskiy L."/>
            <person name="Bonnet C."/>
            <person name="Boukhgalter B."/>
            <person name="Bourzgui I."/>
            <person name="Brown A."/>
            <person name="Cahill P."/>
            <person name="Channer S."/>
            <person name="Cheshatsang Y."/>
            <person name="Chuda L."/>
            <person name="Citroen M."/>
            <person name="Collymore A."/>
            <person name="Cooke P."/>
            <person name="Costello M."/>
            <person name="D'Aco K."/>
            <person name="Daza R."/>
            <person name="De Haan G."/>
            <person name="DeGray S."/>
            <person name="DeMaso C."/>
            <person name="Dhargay N."/>
            <person name="Dooley K."/>
            <person name="Dooley E."/>
            <person name="Doricent M."/>
            <person name="Dorje P."/>
            <person name="Dorjee K."/>
            <person name="Dupes A."/>
            <person name="Elong R."/>
            <person name="Falk J."/>
            <person name="Farina A."/>
            <person name="Faro S."/>
            <person name="Ferguson D."/>
            <person name="Fisher S."/>
            <person name="Foley C.D."/>
            <person name="Franke A."/>
            <person name="Friedrich D."/>
            <person name="Gadbois L."/>
            <person name="Gearin G."/>
            <person name="Gearin C.R."/>
            <person name="Giannoukos G."/>
            <person name="Goode T."/>
            <person name="Graham J."/>
            <person name="Grandbois E."/>
            <person name="Grewal S."/>
            <person name="Gyaltsen K."/>
            <person name="Hafez N."/>
            <person name="Hagos B."/>
            <person name="Hall J."/>
            <person name="Henson C."/>
            <person name="Hollinger A."/>
            <person name="Honan T."/>
            <person name="Huard M.D."/>
            <person name="Hughes L."/>
            <person name="Hurhula B."/>
            <person name="Husby M.E."/>
            <person name="Kamat A."/>
            <person name="Kanga B."/>
            <person name="Kashin S."/>
            <person name="Khazanovich D."/>
            <person name="Kisner P."/>
            <person name="Lance K."/>
            <person name="Lara M."/>
            <person name="Lee W."/>
            <person name="Lennon N."/>
            <person name="Letendre F."/>
            <person name="LeVine R."/>
            <person name="Lipovsky A."/>
            <person name="Liu X."/>
            <person name="Liu J."/>
            <person name="Liu S."/>
            <person name="Lokyitsang T."/>
            <person name="Lokyitsang Y."/>
            <person name="Lubonja R."/>
            <person name="Lui A."/>
            <person name="MacDonald P."/>
            <person name="Magnisalis V."/>
            <person name="Maru K."/>
            <person name="Matthews C."/>
            <person name="McCusker W."/>
            <person name="McDonough S."/>
            <person name="Mehta T."/>
            <person name="Meldrim J."/>
            <person name="Meneus L."/>
            <person name="Mihai O."/>
            <person name="Mihalev A."/>
            <person name="Mihova T."/>
            <person name="Mittelman R."/>
            <person name="Mlenga V."/>
            <person name="Montmayeur A."/>
            <person name="Mulrain L."/>
            <person name="Navidi A."/>
            <person name="Naylor J."/>
            <person name="Negash T."/>
            <person name="Nguyen T."/>
            <person name="Nguyen N."/>
            <person name="Nicol R."/>
            <person name="Norbu C."/>
            <person name="Norbu N."/>
            <person name="Novod N."/>
            <person name="O'Neill B."/>
            <person name="Osman S."/>
            <person name="Markiewicz E."/>
            <person name="Oyono O.L."/>
            <person name="Patti C."/>
            <person name="Phunkhang P."/>
            <person name="Pierre F."/>
            <person name="Priest M."/>
            <person name="Raghuraman S."/>
            <person name="Rege F."/>
            <person name="Reyes R."/>
            <person name="Rise C."/>
            <person name="Rogov P."/>
            <person name="Ross K."/>
            <person name="Ryan E."/>
            <person name="Settipalli S."/>
            <person name="Shea T."/>
            <person name="Sherpa N."/>
            <person name="Shi L."/>
            <person name="Shih D."/>
            <person name="Sparrow T."/>
            <person name="Spaulding J."/>
            <person name="Stalker J."/>
            <person name="Stange-Thomann N."/>
            <person name="Stavropoulos S."/>
            <person name="Stone C."/>
            <person name="Strader C."/>
            <person name="Tesfaye S."/>
            <person name="Thomson T."/>
            <person name="Thoulutsang Y."/>
            <person name="Thoulutsang D."/>
            <person name="Topham K."/>
            <person name="Topping I."/>
            <person name="Tsamla T."/>
            <person name="Vassiliev H."/>
            <person name="Vo A."/>
            <person name="Wangchuk T."/>
            <person name="Wangdi T."/>
            <person name="Weiand M."/>
            <person name="Wilkinson J."/>
            <person name="Wilson A."/>
            <person name="Yadav S."/>
            <person name="Young G."/>
            <person name="Yu Q."/>
            <person name="Zembek L."/>
            <person name="Zhong D."/>
            <person name="Zimmer A."/>
            <person name="Zwirko Z."/>
            <person name="Jaffe D.B."/>
            <person name="Alvarez P."/>
            <person name="Brockman W."/>
            <person name="Butler J."/>
            <person name="Chin C."/>
            <person name="Gnerre S."/>
            <person name="Grabherr M."/>
            <person name="Kleber M."/>
            <person name="Mauceli E."/>
            <person name="MacCallum I."/>
        </authorList>
    </citation>
    <scope>NUCLEOTIDE SEQUENCE [LARGE SCALE GENOMIC DNA]</scope>
    <source>
        <strain evidence="12">Tucson 15010-1051.87</strain>
    </source>
</reference>
<evidence type="ECO:0000256" key="1">
    <source>
        <dbReference type="ARBA" id="ARBA00004651"/>
    </source>
</evidence>
<keyword evidence="2" id="KW-1003">Cell membrane</keyword>
<dbReference type="InterPro" id="IPR003663">
    <property type="entry name" value="Sugar/inositol_transpt"/>
</dbReference>
<name>A0A0Q9WK01_DROVI</name>
<evidence type="ECO:0000256" key="9">
    <source>
        <dbReference type="SAM" id="Phobius"/>
    </source>
</evidence>
<dbReference type="Pfam" id="PF00083">
    <property type="entry name" value="Sugar_tr"/>
    <property type="match status" value="1"/>
</dbReference>
<comment type="similarity">
    <text evidence="7">Belongs to the major facilitator superfamily. Sugar transporter (TC 2.A.1.1) family. Trehalose transporter subfamily.</text>
</comment>
<dbReference type="NCBIfam" id="TIGR00879">
    <property type="entry name" value="SP"/>
    <property type="match status" value="1"/>
</dbReference>
<sequence>MVHTSTENRSKTFPQYVAALAAAGGAFAAGTLLGWTSPAETSIVKEDFYGFEVTNENYSWVSSFMTLGAACVCIPIGFLINMIGRKWTMLLLVLPFVLGWALLIWAQNVVMMFVARFILGIAGGAFCVTAPMYTGEIAQKDIRGTLGSFFQLMITIGILFVYGIGAGLDVFWMSVVCGILPIIFGVIFFFMPESPTYLVSKNRSEAAVKSIQWLRGKEYDYAPELEELHETDREIRQNKVNVLAALARPVTMKALSISLGLMFFQQLSGINAVIFYSKTIFEDAKTDIGASMSTILIGVMQVVATFVSTLVVDRLGRRILLLASGIVMALSTTAIGVYFYLKDQNEESVVNLGWLPVASLCIFMIMFSIGYGPVPWLMMGELFATDIKGFAGSIAGTTNWVLAFVVTKTFKNLNDGLGNGGTFWLFAGVTLVGVIFVFLAVPETKGKSLNEIQQELAGNRNKSQVEAANGVEK</sequence>
<dbReference type="PRINTS" id="PR00171">
    <property type="entry name" value="SUGRTRNSPORT"/>
</dbReference>
<evidence type="ECO:0000256" key="8">
    <source>
        <dbReference type="RuleBase" id="RU003346"/>
    </source>
</evidence>
<keyword evidence="3 9" id="KW-0812">Transmembrane</keyword>
<dbReference type="Gene3D" id="1.20.1250.20">
    <property type="entry name" value="MFS general substrate transporter like domains"/>
    <property type="match status" value="1"/>
</dbReference>
<evidence type="ECO:0000256" key="4">
    <source>
        <dbReference type="ARBA" id="ARBA00022989"/>
    </source>
</evidence>
<accession>A0A0Q9WK01</accession>
<keyword evidence="12" id="KW-1185">Reference proteome</keyword>
<evidence type="ECO:0000256" key="5">
    <source>
        <dbReference type="ARBA" id="ARBA00023136"/>
    </source>
</evidence>
<dbReference type="AlphaFoldDB" id="A0A0Q9WK01"/>
<dbReference type="InterPro" id="IPR036259">
    <property type="entry name" value="MFS_trans_sf"/>
</dbReference>
<dbReference type="InterPro" id="IPR005829">
    <property type="entry name" value="Sugar_transporter_CS"/>
</dbReference>
<dbReference type="Proteomes" id="UP000008792">
    <property type="component" value="Unassembled WGS sequence"/>
</dbReference>
<dbReference type="InterPro" id="IPR005828">
    <property type="entry name" value="MFS_sugar_transport-like"/>
</dbReference>